<dbReference type="Gene3D" id="3.10.105.10">
    <property type="entry name" value="Dipeptide-binding Protein, Domain 3"/>
    <property type="match status" value="1"/>
</dbReference>
<dbReference type="InterPro" id="IPR039424">
    <property type="entry name" value="SBP_5"/>
</dbReference>
<dbReference type="RefSeq" id="WP_307249443.1">
    <property type="nucleotide sequence ID" value="NZ_JAUSQZ010000001.1"/>
</dbReference>
<comment type="similarity">
    <text evidence="2">Belongs to the bacterial solute-binding protein 5 family.</text>
</comment>
<dbReference type="PROSITE" id="PS51257">
    <property type="entry name" value="PROKAR_LIPOPROTEIN"/>
    <property type="match status" value="1"/>
</dbReference>
<evidence type="ECO:0000313" key="8">
    <source>
        <dbReference type="Proteomes" id="UP001235712"/>
    </source>
</evidence>
<feature type="signal peptide" evidence="5">
    <location>
        <begin position="1"/>
        <end position="30"/>
    </location>
</feature>
<dbReference type="PANTHER" id="PTHR30290">
    <property type="entry name" value="PERIPLASMIC BINDING COMPONENT OF ABC TRANSPORTER"/>
    <property type="match status" value="1"/>
</dbReference>
<evidence type="ECO:0000256" key="1">
    <source>
        <dbReference type="ARBA" id="ARBA00004196"/>
    </source>
</evidence>
<reference evidence="7 8" key="1">
    <citation type="submission" date="2023-07" db="EMBL/GenBank/DDBJ databases">
        <title>Sequencing the genomes of 1000 actinobacteria strains.</title>
        <authorList>
            <person name="Klenk H.-P."/>
        </authorList>
    </citation>
    <scope>NUCLEOTIDE SEQUENCE [LARGE SCALE GENOMIC DNA]</scope>
    <source>
        <strain evidence="7 8">DSM 44388</strain>
    </source>
</reference>
<accession>A0ABT9PD00</accession>
<evidence type="ECO:0000256" key="5">
    <source>
        <dbReference type="SAM" id="SignalP"/>
    </source>
</evidence>
<dbReference type="InterPro" id="IPR000914">
    <property type="entry name" value="SBP_5_dom"/>
</dbReference>
<dbReference type="Proteomes" id="UP001235712">
    <property type="component" value="Unassembled WGS sequence"/>
</dbReference>
<dbReference type="Pfam" id="PF00496">
    <property type="entry name" value="SBP_bac_5"/>
    <property type="match status" value="1"/>
</dbReference>
<dbReference type="SUPFAM" id="SSF53850">
    <property type="entry name" value="Periplasmic binding protein-like II"/>
    <property type="match status" value="1"/>
</dbReference>
<feature type="chain" id="PRO_5045255088" evidence="5">
    <location>
        <begin position="31"/>
        <end position="527"/>
    </location>
</feature>
<evidence type="ECO:0000259" key="6">
    <source>
        <dbReference type="Pfam" id="PF00496"/>
    </source>
</evidence>
<dbReference type="Gene3D" id="3.40.190.10">
    <property type="entry name" value="Periplasmic binding protein-like II"/>
    <property type="match status" value="1"/>
</dbReference>
<evidence type="ECO:0000313" key="7">
    <source>
        <dbReference type="EMBL" id="MDP9830371.1"/>
    </source>
</evidence>
<gene>
    <name evidence="7" type="ORF">J2S57_006120</name>
</gene>
<protein>
    <submittedName>
        <fullName evidence="7">Peptide/nickel transport system substrate-binding protein</fullName>
    </submittedName>
</protein>
<evidence type="ECO:0000256" key="3">
    <source>
        <dbReference type="ARBA" id="ARBA00022448"/>
    </source>
</evidence>
<keyword evidence="4 5" id="KW-0732">Signal</keyword>
<proteinExistence type="inferred from homology"/>
<dbReference type="EMBL" id="JAUSQZ010000001">
    <property type="protein sequence ID" value="MDP9830371.1"/>
    <property type="molecule type" value="Genomic_DNA"/>
</dbReference>
<sequence length="527" mass="55113">MRTPWSATALCAVPLVLAGCAGSSASSSGAATTTFTIATDAVTTTLEPSKYDNISHRFAQDPVKGTLLEYQNFEESDGQVPGPDDLKPSLATSFDVGEDGITLQLGDARSAAGSTLSADDVKFTFDRILALEDPIALSLMTNAGIDPDDPVTVVNEHEVTINAKVNALSAQTLDSYRFSILDSATVRSHATDADPWATDWLSTNTASYGPYQVSAFTPGTSLTFKANPNYAGEIAYPTVNMQAVADPAARVVMAKTGQAQMVSGLPLSTISTLSKDQNVQVLAMPSQAQDMLELNKDVKAFQDPVVRRAISQALDRAALLAGPYSGLGTASTSLVSTKIPAQNSTSAYFTHDAEAARQALADAGYGDLSFTITTNQASISPVPAESLLTALKQQLAAAGITVKVATVSSAADFTAAYHEGKYEAFIRLEAPLVADPVFFLSAFHSTGGLSNYMKDSDAGVDAAVKDAVNLTGDDRLAAVAPGIASANENMIDIPLVESSNQYVYPASVCPGPMTIARYFDPATAKPC</sequence>
<evidence type="ECO:0000256" key="4">
    <source>
        <dbReference type="ARBA" id="ARBA00022729"/>
    </source>
</evidence>
<comment type="subcellular location">
    <subcellularLocation>
        <location evidence="1">Cell envelope</location>
    </subcellularLocation>
</comment>
<comment type="caution">
    <text evidence="7">The sequence shown here is derived from an EMBL/GenBank/DDBJ whole genome shotgun (WGS) entry which is preliminary data.</text>
</comment>
<dbReference type="PANTHER" id="PTHR30290:SF10">
    <property type="entry name" value="PERIPLASMIC OLIGOPEPTIDE-BINDING PROTEIN-RELATED"/>
    <property type="match status" value="1"/>
</dbReference>
<dbReference type="Gene3D" id="3.90.76.10">
    <property type="entry name" value="Dipeptide-binding Protein, Domain 1"/>
    <property type="match status" value="1"/>
</dbReference>
<keyword evidence="3" id="KW-0813">Transport</keyword>
<feature type="domain" description="Solute-binding protein family 5" evidence="6">
    <location>
        <begin position="86"/>
        <end position="448"/>
    </location>
</feature>
<organism evidence="7 8">
    <name type="scientific">Kineosporia succinea</name>
    <dbReference type="NCBI Taxonomy" id="84632"/>
    <lineage>
        <taxon>Bacteria</taxon>
        <taxon>Bacillati</taxon>
        <taxon>Actinomycetota</taxon>
        <taxon>Actinomycetes</taxon>
        <taxon>Kineosporiales</taxon>
        <taxon>Kineosporiaceae</taxon>
        <taxon>Kineosporia</taxon>
    </lineage>
</organism>
<keyword evidence="8" id="KW-1185">Reference proteome</keyword>
<name>A0ABT9PD00_9ACTN</name>
<evidence type="ECO:0000256" key="2">
    <source>
        <dbReference type="ARBA" id="ARBA00005695"/>
    </source>
</evidence>